<evidence type="ECO:0000313" key="1">
    <source>
        <dbReference type="EMBL" id="SKA19452.1"/>
    </source>
</evidence>
<keyword evidence="2" id="KW-1185">Reference proteome</keyword>
<dbReference type="EMBL" id="FUWS01000007">
    <property type="protein sequence ID" value="SKA19452.1"/>
    <property type="molecule type" value="Genomic_DNA"/>
</dbReference>
<organism evidence="1 2">
    <name type="scientific">Marinactinospora thermotolerans DSM 45154</name>
    <dbReference type="NCBI Taxonomy" id="1122192"/>
    <lineage>
        <taxon>Bacteria</taxon>
        <taxon>Bacillati</taxon>
        <taxon>Actinomycetota</taxon>
        <taxon>Actinomycetes</taxon>
        <taxon>Streptosporangiales</taxon>
        <taxon>Nocardiopsidaceae</taxon>
        <taxon>Marinactinospora</taxon>
    </lineage>
</organism>
<evidence type="ECO:0000313" key="2">
    <source>
        <dbReference type="Proteomes" id="UP000190637"/>
    </source>
</evidence>
<dbReference type="RefSeq" id="WP_078762277.1">
    <property type="nucleotide sequence ID" value="NZ_FUWS01000007.1"/>
</dbReference>
<proteinExistence type="predicted"/>
<reference evidence="1 2" key="1">
    <citation type="submission" date="2017-02" db="EMBL/GenBank/DDBJ databases">
        <authorList>
            <person name="Peterson S.W."/>
        </authorList>
    </citation>
    <scope>NUCLEOTIDE SEQUENCE [LARGE SCALE GENOMIC DNA]</scope>
    <source>
        <strain evidence="1 2">DSM 45154</strain>
    </source>
</reference>
<protein>
    <submittedName>
        <fullName evidence="1">Uncharacterized protein</fullName>
    </submittedName>
</protein>
<dbReference type="OrthoDB" id="4929423at2"/>
<dbReference type="Proteomes" id="UP000190637">
    <property type="component" value="Unassembled WGS sequence"/>
</dbReference>
<gene>
    <name evidence="1" type="ORF">SAMN02745673_02985</name>
</gene>
<accession>A0A1T4RU23</accession>
<sequence length="122" mass="12630">MRCVVQIEIEAAGAVPVLDELRSRGAAHVLTEDLGAIVRVEGPGGIVVRLLEHRCLPHDRGVLVGLLAEAPSPDRAGTGLRLALARLLGERACLAGWRVARVWTVPVAAPPSPPGASGAGAR</sequence>
<name>A0A1T4RU23_9ACTN</name>
<dbReference type="AlphaFoldDB" id="A0A1T4RU23"/>